<dbReference type="Pfam" id="PF01734">
    <property type="entry name" value="Patatin"/>
    <property type="match status" value="1"/>
</dbReference>
<feature type="active site" description="Nucleophile" evidence="4">
    <location>
        <position position="162"/>
    </location>
</feature>
<feature type="region of interest" description="Disordered" evidence="5">
    <location>
        <begin position="719"/>
        <end position="963"/>
    </location>
</feature>
<feature type="short sequence motif" description="GXSXG" evidence="4">
    <location>
        <begin position="160"/>
        <end position="164"/>
    </location>
</feature>
<dbReference type="OrthoDB" id="15478at2759"/>
<evidence type="ECO:0000256" key="4">
    <source>
        <dbReference type="PROSITE-ProRule" id="PRU01161"/>
    </source>
</evidence>
<dbReference type="PROSITE" id="PS51635">
    <property type="entry name" value="PNPLA"/>
    <property type="match status" value="1"/>
</dbReference>
<keyword evidence="1 4" id="KW-0378">Hydrolase</keyword>
<evidence type="ECO:0000313" key="7">
    <source>
        <dbReference type="EMBL" id="GBG86370.1"/>
    </source>
</evidence>
<dbReference type="SUPFAM" id="SSF52151">
    <property type="entry name" value="FabD/lysophospholipase-like"/>
    <property type="match status" value="1"/>
</dbReference>
<dbReference type="GO" id="GO:0004806">
    <property type="term" value="F:triacylglycerol lipase activity"/>
    <property type="evidence" value="ECO:0007669"/>
    <property type="project" value="EnsemblPlants"/>
</dbReference>
<dbReference type="Pfam" id="PF11815">
    <property type="entry name" value="DUF3336"/>
    <property type="match status" value="1"/>
</dbReference>
<comment type="caution">
    <text evidence="4">Lacks conserved residue(s) required for the propagation of feature annotation.</text>
</comment>
<gene>
    <name evidence="7" type="ORF">CBR_g41365</name>
</gene>
<reference evidence="7 8" key="1">
    <citation type="journal article" date="2018" name="Cell">
        <title>The Chara Genome: Secondary Complexity and Implications for Plant Terrestrialization.</title>
        <authorList>
            <person name="Nishiyama T."/>
            <person name="Sakayama H."/>
            <person name="Vries J.D."/>
            <person name="Buschmann H."/>
            <person name="Saint-Marcoux D."/>
            <person name="Ullrich K.K."/>
            <person name="Haas F.B."/>
            <person name="Vanderstraeten L."/>
            <person name="Becker D."/>
            <person name="Lang D."/>
            <person name="Vosolsobe S."/>
            <person name="Rombauts S."/>
            <person name="Wilhelmsson P.K.I."/>
            <person name="Janitza P."/>
            <person name="Kern R."/>
            <person name="Heyl A."/>
            <person name="Rumpler F."/>
            <person name="Villalobos L.I.A.C."/>
            <person name="Clay J.M."/>
            <person name="Skokan R."/>
            <person name="Toyoda A."/>
            <person name="Suzuki Y."/>
            <person name="Kagoshima H."/>
            <person name="Schijlen E."/>
            <person name="Tajeshwar N."/>
            <person name="Catarino B."/>
            <person name="Hetherington A.J."/>
            <person name="Saltykova A."/>
            <person name="Bonnot C."/>
            <person name="Breuninger H."/>
            <person name="Symeonidi A."/>
            <person name="Radhakrishnan G.V."/>
            <person name="Van Nieuwerburgh F."/>
            <person name="Deforce D."/>
            <person name="Chang C."/>
            <person name="Karol K.G."/>
            <person name="Hedrich R."/>
            <person name="Ulvskov P."/>
            <person name="Glockner G."/>
            <person name="Delwiche C.F."/>
            <person name="Petrasek J."/>
            <person name="Van de Peer Y."/>
            <person name="Friml J."/>
            <person name="Beilby M."/>
            <person name="Dolan L."/>
            <person name="Kohara Y."/>
            <person name="Sugano S."/>
            <person name="Fujiyama A."/>
            <person name="Delaux P.-M."/>
            <person name="Quint M."/>
            <person name="TheiBen G."/>
            <person name="Hagemann M."/>
            <person name="Harholt J."/>
            <person name="Dunand C."/>
            <person name="Zachgo S."/>
            <person name="Langdale J."/>
            <person name="Maumus F."/>
            <person name="Straeten D.V.D."/>
            <person name="Gould S.B."/>
            <person name="Rensing S.A."/>
        </authorList>
    </citation>
    <scope>NUCLEOTIDE SEQUENCE [LARGE SCALE GENOMIC DNA]</scope>
    <source>
        <strain evidence="7 8">S276</strain>
    </source>
</reference>
<dbReference type="InterPro" id="IPR050301">
    <property type="entry name" value="NTE"/>
</dbReference>
<feature type="compositionally biased region" description="Basic and acidic residues" evidence="5">
    <location>
        <begin position="614"/>
        <end position="629"/>
    </location>
</feature>
<dbReference type="GO" id="GO:0012511">
    <property type="term" value="C:monolayer-surrounded lipid storage body"/>
    <property type="evidence" value="ECO:0007669"/>
    <property type="project" value="EnsemblPlants"/>
</dbReference>
<feature type="region of interest" description="Disordered" evidence="5">
    <location>
        <begin position="614"/>
        <end position="639"/>
    </location>
</feature>
<feature type="region of interest" description="Disordered" evidence="5">
    <location>
        <begin position="520"/>
        <end position="555"/>
    </location>
</feature>
<dbReference type="EMBL" id="BFEA01000561">
    <property type="protein sequence ID" value="GBG86370.1"/>
    <property type="molecule type" value="Genomic_DNA"/>
</dbReference>
<feature type="compositionally biased region" description="Basic and acidic residues" evidence="5">
    <location>
        <begin position="719"/>
        <end position="732"/>
    </location>
</feature>
<comment type="caution">
    <text evidence="7">The sequence shown here is derived from an EMBL/GenBank/DDBJ whole genome shotgun (WGS) entry which is preliminary data.</text>
</comment>
<feature type="compositionally biased region" description="Low complexity" evidence="5">
    <location>
        <begin position="897"/>
        <end position="918"/>
    </location>
</feature>
<feature type="domain" description="PNPLA" evidence="6">
    <location>
        <begin position="129"/>
        <end position="329"/>
    </location>
</feature>
<proteinExistence type="predicted"/>
<feature type="compositionally biased region" description="Basic and acidic residues" evidence="5">
    <location>
        <begin position="544"/>
        <end position="555"/>
    </location>
</feature>
<dbReference type="InterPro" id="IPR021771">
    <property type="entry name" value="Triacylglycerol_lipase_N"/>
</dbReference>
<accession>A0A388LVL8</accession>
<name>A0A388LVL8_CHABU</name>
<keyword evidence="3 4" id="KW-0443">Lipid metabolism</keyword>
<dbReference type="InterPro" id="IPR016035">
    <property type="entry name" value="Acyl_Trfase/lysoPLipase"/>
</dbReference>
<sequence length="963" mass="105456">MRRAVTYADFAMWASLLERWTSRKRDADLYDEELVKSRLEGLRRRREEGSVEDITFYLRADLVRNLGGMCNPELHKYRLQTPRVIQDYINEVKYHLKAVCDLPETEAFPLGEKLAFIHETRHAFGRTALLLSGGAALGVFHLGVVRTLIENRLLPRVVAGASVGSIIASFCGSRTWPDLQRFFDDPLPPLHFFQSMGSVFQTAHRLLTRGAVHEIGQLQRKMRQIVGDLTFQEAYDLSGRVLGISVSSPRKHEPPRLLNYLTSPNVVIWSAVACSCAFPGLFEAQELMAKDRYGRLVPYHAPAKGAHGLRTRQYFDGSLENDLPMGELKELFNVNHFIVSQSNPHIAPLLRVKETVRLYGGRIAGKAVQLVEMEVKHRCKQLLEMGFNFYGLTKLFAQEWEGDVTIVMAPTWQQMLRIIHNPSNEELGMAIMQGIRGTWEKLSAIQANCGIELMLDECVSELNRRLHEQAGRDGGMGSGGLGSSGSSFSKRLKRIPSWNCLARESSWGTLELDGPEAAAAPSLQQTGGGWAGPTSFRSRSKRPSSSDRSDSDTEAVDLKKVSWTRAGGPFMRTKSAYNLAKVLGLEMAMDGEQVGGGQSLLEAAGVEVQRSAQSHKEGDAATDHKHEWDGPGMGSDSEVEVRNRLAGTRRGSRESIQWEVGEVEKVQHEEDGSTHEWDGPGMGIGAGSKDKAGKQLANGQCDLCASLRWEMGDLEKLMDREREGESDSEHKALALTMRRSLCSPDGRISPSPSPGLMDWDRSKSSGSTLGPAANGRGGTSLLGKNDQIVRPRQRSFDGMETLREMAGENGTPRSSREFASPSEIGTPPPSPGEIASPSGSGSPRSMYEIASPSEDETLPSEWEFSSPSENGTHQRLDNGQCSEKSPPPPDANGTNGSAGAPSAGVPSAGVPSAGVPSSENCIESNHVPAVLDSAQKGKEKDEGKTVDKEQDKEKRRQKEVATE</sequence>
<dbReference type="InterPro" id="IPR002641">
    <property type="entry name" value="PNPLA_dom"/>
</dbReference>
<dbReference type="CDD" id="cd07231">
    <property type="entry name" value="Pat_SDP1-like"/>
    <property type="match status" value="1"/>
</dbReference>
<dbReference type="PANTHER" id="PTHR14226">
    <property type="entry name" value="NEUROPATHY TARGET ESTERASE/SWISS CHEESE D.MELANOGASTER"/>
    <property type="match status" value="1"/>
</dbReference>
<dbReference type="GO" id="GO:0019433">
    <property type="term" value="P:triglyceride catabolic process"/>
    <property type="evidence" value="ECO:0007669"/>
    <property type="project" value="EnsemblPlants"/>
</dbReference>
<dbReference type="Proteomes" id="UP000265515">
    <property type="component" value="Unassembled WGS sequence"/>
</dbReference>
<dbReference type="Gene3D" id="3.40.1090.10">
    <property type="entry name" value="Cytosolic phospholipase A2 catalytic domain"/>
    <property type="match status" value="2"/>
</dbReference>
<evidence type="ECO:0000256" key="1">
    <source>
        <dbReference type="ARBA" id="ARBA00022801"/>
    </source>
</evidence>
<evidence type="ECO:0000313" key="8">
    <source>
        <dbReference type="Proteomes" id="UP000265515"/>
    </source>
</evidence>
<evidence type="ECO:0000256" key="2">
    <source>
        <dbReference type="ARBA" id="ARBA00022963"/>
    </source>
</evidence>
<evidence type="ECO:0000256" key="5">
    <source>
        <dbReference type="SAM" id="MobiDB-lite"/>
    </source>
</evidence>
<keyword evidence="8" id="KW-1185">Reference proteome</keyword>
<feature type="compositionally biased region" description="Basic and acidic residues" evidence="5">
    <location>
        <begin position="794"/>
        <end position="806"/>
    </location>
</feature>
<evidence type="ECO:0000259" key="6">
    <source>
        <dbReference type="PROSITE" id="PS51635"/>
    </source>
</evidence>
<feature type="compositionally biased region" description="Basic and acidic residues" evidence="5">
    <location>
        <begin position="935"/>
        <end position="963"/>
    </location>
</feature>
<protein>
    <recommendedName>
        <fullName evidence="6">PNPLA domain-containing protein</fullName>
    </recommendedName>
</protein>
<feature type="active site" description="Proton acceptor" evidence="4">
    <location>
        <position position="316"/>
    </location>
</feature>
<dbReference type="STRING" id="69332.A0A388LVL8"/>
<dbReference type="AlphaFoldDB" id="A0A388LVL8"/>
<dbReference type="Gramene" id="GBG86370">
    <property type="protein sequence ID" value="GBG86370"/>
    <property type="gene ID" value="CBR_g41365"/>
</dbReference>
<dbReference type="PANTHER" id="PTHR14226:SF10">
    <property type="entry name" value="TRIACYLGLYCEROL LIPASE 4-RELATED"/>
    <property type="match status" value="1"/>
</dbReference>
<feature type="compositionally biased region" description="Polar residues" evidence="5">
    <location>
        <begin position="863"/>
        <end position="883"/>
    </location>
</feature>
<organism evidence="7 8">
    <name type="scientific">Chara braunii</name>
    <name type="common">Braun's stonewort</name>
    <dbReference type="NCBI Taxonomy" id="69332"/>
    <lineage>
        <taxon>Eukaryota</taxon>
        <taxon>Viridiplantae</taxon>
        <taxon>Streptophyta</taxon>
        <taxon>Charophyceae</taxon>
        <taxon>Charales</taxon>
        <taxon>Characeae</taxon>
        <taxon>Chara</taxon>
    </lineage>
</organism>
<evidence type="ECO:0000256" key="3">
    <source>
        <dbReference type="ARBA" id="ARBA00023098"/>
    </source>
</evidence>
<keyword evidence="2 4" id="KW-0442">Lipid degradation</keyword>